<name>D1A9X2_THECD</name>
<dbReference type="Proteomes" id="UP000001918">
    <property type="component" value="Chromosome"/>
</dbReference>
<sequence length="32" mass="3141">MTVPAGRAAAPGRRPAPLPPVAAAPDYPEVGS</sequence>
<protein>
    <submittedName>
        <fullName evidence="2">Uncharacterized protein</fullName>
    </submittedName>
</protein>
<gene>
    <name evidence="2" type="ordered locus">Tcur_1325</name>
</gene>
<evidence type="ECO:0000313" key="3">
    <source>
        <dbReference type="Proteomes" id="UP000001918"/>
    </source>
</evidence>
<feature type="region of interest" description="Disordered" evidence="1">
    <location>
        <begin position="1"/>
        <end position="32"/>
    </location>
</feature>
<dbReference type="AlphaFoldDB" id="D1A9X2"/>
<reference evidence="2 3" key="1">
    <citation type="journal article" date="2011" name="Stand. Genomic Sci.">
        <title>Complete genome sequence of Thermomonospora curvata type strain (B9).</title>
        <authorList>
            <person name="Chertkov O."/>
            <person name="Sikorski J."/>
            <person name="Nolan M."/>
            <person name="Lapidus A."/>
            <person name="Lucas S."/>
            <person name="Del Rio T.G."/>
            <person name="Tice H."/>
            <person name="Cheng J.F."/>
            <person name="Goodwin L."/>
            <person name="Pitluck S."/>
            <person name="Liolios K."/>
            <person name="Ivanova N."/>
            <person name="Mavromatis K."/>
            <person name="Mikhailova N."/>
            <person name="Ovchinnikova G."/>
            <person name="Pati A."/>
            <person name="Chen A."/>
            <person name="Palaniappan K."/>
            <person name="Djao O.D."/>
            <person name="Land M."/>
            <person name="Hauser L."/>
            <person name="Chang Y.J."/>
            <person name="Jeffries C.D."/>
            <person name="Brettin T."/>
            <person name="Han C."/>
            <person name="Detter J.C."/>
            <person name="Rohde M."/>
            <person name="Goker M."/>
            <person name="Woyke T."/>
            <person name="Bristow J."/>
            <person name="Eisen J.A."/>
            <person name="Markowitz V."/>
            <person name="Hugenholtz P."/>
            <person name="Klenk H.P."/>
            <person name="Kyrpides N.C."/>
        </authorList>
    </citation>
    <scope>NUCLEOTIDE SEQUENCE [LARGE SCALE GENOMIC DNA]</scope>
    <source>
        <strain evidence="3">ATCC 19995 / DSM 43183 / JCM 3096 / KCTC 9072 / NBRC 15933 / NCIMB 10081 / Henssen B9</strain>
    </source>
</reference>
<evidence type="ECO:0000313" key="2">
    <source>
        <dbReference type="EMBL" id="ACY96908.1"/>
    </source>
</evidence>
<feature type="compositionally biased region" description="Low complexity" evidence="1">
    <location>
        <begin position="1"/>
        <end position="13"/>
    </location>
</feature>
<dbReference type="KEGG" id="tcu:Tcur_1325"/>
<dbReference type="EMBL" id="CP001738">
    <property type="protein sequence ID" value="ACY96908.1"/>
    <property type="molecule type" value="Genomic_DNA"/>
</dbReference>
<organism evidence="2 3">
    <name type="scientific">Thermomonospora curvata (strain ATCC 19995 / DSM 43183 / JCM 3096 / KCTC 9072 / NBRC 15933 / NCIMB 10081 / Henssen B9)</name>
    <dbReference type="NCBI Taxonomy" id="471852"/>
    <lineage>
        <taxon>Bacteria</taxon>
        <taxon>Bacillati</taxon>
        <taxon>Actinomycetota</taxon>
        <taxon>Actinomycetes</taxon>
        <taxon>Streptosporangiales</taxon>
        <taxon>Thermomonosporaceae</taxon>
        <taxon>Thermomonospora</taxon>
    </lineage>
</organism>
<proteinExistence type="predicted"/>
<evidence type="ECO:0000256" key="1">
    <source>
        <dbReference type="SAM" id="MobiDB-lite"/>
    </source>
</evidence>
<dbReference type="HOGENOM" id="CLU_3391844_0_0_11"/>
<accession>D1A9X2</accession>
<keyword evidence="3" id="KW-1185">Reference proteome</keyword>